<evidence type="ECO:0000256" key="1">
    <source>
        <dbReference type="SAM" id="Coils"/>
    </source>
</evidence>
<keyword evidence="1" id="KW-0175">Coiled coil</keyword>
<evidence type="ECO:0000256" key="2">
    <source>
        <dbReference type="SAM" id="MobiDB-lite"/>
    </source>
</evidence>
<name>A0AAF0J0S5_9BASI</name>
<protein>
    <recommendedName>
        <fullName evidence="5">BZIP transcription factor</fullName>
    </recommendedName>
</protein>
<keyword evidence="4" id="KW-1185">Reference proteome</keyword>
<evidence type="ECO:0000313" key="4">
    <source>
        <dbReference type="Proteomes" id="UP001213623"/>
    </source>
</evidence>
<accession>A0AAF0J0S5</accession>
<reference evidence="3" key="1">
    <citation type="submission" date="2023-03" db="EMBL/GenBank/DDBJ databases">
        <title>Mating type loci evolution in Malassezia.</title>
        <authorList>
            <person name="Coelho M.A."/>
        </authorList>
    </citation>
    <scope>NUCLEOTIDE SEQUENCE</scope>
    <source>
        <strain evidence="3">CBS 9557</strain>
    </source>
</reference>
<dbReference type="EMBL" id="CP119892">
    <property type="protein sequence ID" value="WFD25224.1"/>
    <property type="molecule type" value="Genomic_DNA"/>
</dbReference>
<evidence type="ECO:0000313" key="3">
    <source>
        <dbReference type="EMBL" id="WFD25224.1"/>
    </source>
</evidence>
<dbReference type="AlphaFoldDB" id="A0AAF0J0S5"/>
<feature type="coiled-coil region" evidence="1">
    <location>
        <begin position="76"/>
        <end position="124"/>
    </location>
</feature>
<organism evidence="3 4">
    <name type="scientific">Malassezia nana</name>
    <dbReference type="NCBI Taxonomy" id="180528"/>
    <lineage>
        <taxon>Eukaryota</taxon>
        <taxon>Fungi</taxon>
        <taxon>Dikarya</taxon>
        <taxon>Basidiomycota</taxon>
        <taxon>Ustilaginomycotina</taxon>
        <taxon>Malasseziomycetes</taxon>
        <taxon>Malasseziales</taxon>
        <taxon>Malasseziaceae</taxon>
        <taxon>Malassezia</taxon>
    </lineage>
</organism>
<sequence length="410" mass="43739">MSVTNVPAIDPILLVRAESTRHVSPSSSILSSSPSPPPLLKRSADEELTTTYPNKGSRSSEEEKLALSREKKKAYVDQLEHDVAVLRAEKQASELRERMEASKRLELEGRITDLNAKVVQLESVLSMLLKMGGNALSMGLQSRNASADEVQKDKNELSVDGAYVSLLNSAQASAAPDAVSTLVANAHSMESRSDPCTRLPAVKATSSSSTDDELALQRFESSNALSLPAVSTLGASNGSSLAFDDIVEQDTSSFHTDSSDSVLSSAHVFTPAVLNQDDASHWGARDSDAAATIQNTTGSTGQDVKEILHDSTGCLMDETTEPDLSLLVSSFSPSLQDWDGESSNTKSYSSGQYDWDAPVISTTASLSTPELNAPLFPTYDYIDVDVPLPKEPMDSSSMTLGHASHPLACL</sequence>
<gene>
    <name evidence="3" type="ORF">MNAN1_000190</name>
</gene>
<dbReference type="Proteomes" id="UP001213623">
    <property type="component" value="Chromosome 1"/>
</dbReference>
<proteinExistence type="predicted"/>
<evidence type="ECO:0008006" key="5">
    <source>
        <dbReference type="Google" id="ProtNLM"/>
    </source>
</evidence>
<feature type="region of interest" description="Disordered" evidence="2">
    <location>
        <begin position="21"/>
        <end position="63"/>
    </location>
</feature>
<dbReference type="Gene3D" id="1.20.5.170">
    <property type="match status" value="1"/>
</dbReference>
<feature type="compositionally biased region" description="Low complexity" evidence="2">
    <location>
        <begin position="24"/>
        <end position="33"/>
    </location>
</feature>
<dbReference type="CDD" id="cd14686">
    <property type="entry name" value="bZIP"/>
    <property type="match status" value="1"/>
</dbReference>